<feature type="region of interest" description="Disordered" evidence="1">
    <location>
        <begin position="276"/>
        <end position="299"/>
    </location>
</feature>
<sequence length="329" mass="37530">MSQGIHRMGQNLNEAPPSSRLTRIEAARKIERYWCSYRDKQMFKLLKYAICAAEHSLTYEVLRKVSPLEADLLRDPVIQARVRFRFGGSEFPPIILFKIFIHSGGHGVKYYCGKKVIKPASEAACDSLRLMGNRKFYDQLIADTCQQEKDRITDETDVTTMKDYMQYLSHLDECPAATGGKSNTWRRLTLEAIPRHNIVHDIFSYVACGISTPRLLEECPDLLSLRPATQEIQVASIKAIPLYRKKAQTDYTISSPARRSKQAKARVAKMRKMFGLDSPKLPESRQGATPATQVPEDDLFEDEDWEDQADKLYEWTQNLSLDELGVTSS</sequence>
<proteinExistence type="predicted"/>
<dbReference type="EMBL" id="RCHS01000360">
    <property type="protein sequence ID" value="RMX59371.1"/>
    <property type="molecule type" value="Genomic_DNA"/>
</dbReference>
<evidence type="ECO:0000313" key="3">
    <source>
        <dbReference type="Proteomes" id="UP000275408"/>
    </source>
</evidence>
<evidence type="ECO:0000256" key="1">
    <source>
        <dbReference type="SAM" id="MobiDB-lite"/>
    </source>
</evidence>
<evidence type="ECO:0000313" key="2">
    <source>
        <dbReference type="EMBL" id="RMX59371.1"/>
    </source>
</evidence>
<protein>
    <submittedName>
        <fullName evidence="2">Uncharacterized protein</fullName>
    </submittedName>
</protein>
<name>A0A3M6V099_POCDA</name>
<comment type="caution">
    <text evidence="2">The sequence shown here is derived from an EMBL/GenBank/DDBJ whole genome shotgun (WGS) entry which is preliminary data.</text>
</comment>
<accession>A0A3M6V099</accession>
<dbReference type="Proteomes" id="UP000275408">
    <property type="component" value="Unassembled WGS sequence"/>
</dbReference>
<dbReference type="AlphaFoldDB" id="A0A3M6V099"/>
<dbReference type="PANTHER" id="PTHR33504:SF1">
    <property type="entry name" value="FAMILY WITH SEQUENCE SIMILARITY 90, MEMBER A1B"/>
    <property type="match status" value="1"/>
</dbReference>
<gene>
    <name evidence="2" type="ORF">pdam_00016370</name>
</gene>
<dbReference type="OrthoDB" id="10006090at2759"/>
<reference evidence="2 3" key="1">
    <citation type="journal article" date="2018" name="Sci. Rep.">
        <title>Comparative analysis of the Pocillopora damicornis genome highlights role of immune system in coral evolution.</title>
        <authorList>
            <person name="Cunning R."/>
            <person name="Bay R.A."/>
            <person name="Gillette P."/>
            <person name="Baker A.C."/>
            <person name="Traylor-Knowles N."/>
        </authorList>
    </citation>
    <scope>NUCLEOTIDE SEQUENCE [LARGE SCALE GENOMIC DNA]</scope>
    <source>
        <strain evidence="2">RSMAS</strain>
        <tissue evidence="2">Whole animal</tissue>
    </source>
</reference>
<dbReference type="PANTHER" id="PTHR33504">
    <property type="entry name" value="NADH DEHYDROGENASE (UBIQUINONE) 1 BETA SUBCOMPLEX, 4"/>
    <property type="match status" value="1"/>
</dbReference>
<organism evidence="2 3">
    <name type="scientific">Pocillopora damicornis</name>
    <name type="common">Cauliflower coral</name>
    <name type="synonym">Millepora damicornis</name>
    <dbReference type="NCBI Taxonomy" id="46731"/>
    <lineage>
        <taxon>Eukaryota</taxon>
        <taxon>Metazoa</taxon>
        <taxon>Cnidaria</taxon>
        <taxon>Anthozoa</taxon>
        <taxon>Hexacorallia</taxon>
        <taxon>Scleractinia</taxon>
        <taxon>Astrocoeniina</taxon>
        <taxon>Pocilloporidae</taxon>
        <taxon>Pocillopora</taxon>
    </lineage>
</organism>
<keyword evidence="3" id="KW-1185">Reference proteome</keyword>